<dbReference type="InterPro" id="IPR036273">
    <property type="entry name" value="CRAL/TRIO_N_dom_sf"/>
</dbReference>
<evidence type="ECO:0000259" key="1">
    <source>
        <dbReference type="PROSITE" id="PS50191"/>
    </source>
</evidence>
<dbReference type="EMBL" id="CP015054">
    <property type="protein sequence ID" value="QGN14094.1"/>
    <property type="molecule type" value="Genomic_DNA"/>
</dbReference>
<dbReference type="InterPro" id="IPR001251">
    <property type="entry name" value="CRAL-TRIO_dom"/>
</dbReference>
<dbReference type="Gene3D" id="3.40.525.10">
    <property type="entry name" value="CRAL-TRIO lipid binding domain"/>
    <property type="match status" value="1"/>
</dbReference>
<protein>
    <submittedName>
        <fullName evidence="2">Phosphatidylinositol transfer protein PDR17</fullName>
    </submittedName>
</protein>
<dbReference type="SMART" id="SM00516">
    <property type="entry name" value="SEC14"/>
    <property type="match status" value="1"/>
</dbReference>
<dbReference type="SMART" id="SM01100">
    <property type="entry name" value="CRAL_TRIO_N"/>
    <property type="match status" value="1"/>
</dbReference>
<dbReference type="InterPro" id="IPR052578">
    <property type="entry name" value="PI_Transfer_CRAL-TRIO"/>
</dbReference>
<dbReference type="PANTHER" id="PTHR45824:SF5">
    <property type="entry name" value="PHOSPHATIDYLINOSITOL TRANSFER PROTEIN PDR17"/>
    <property type="match status" value="1"/>
</dbReference>
<accession>A0ABX6EQV2</accession>
<dbReference type="PANTHER" id="PTHR45824">
    <property type="entry name" value="GH16843P"/>
    <property type="match status" value="1"/>
</dbReference>
<reference evidence="2 3" key="1">
    <citation type="submission" date="2016-03" db="EMBL/GenBank/DDBJ databases">
        <title>How can Kluyveromyces marxianus grow so fast - potential evolutionary course in Saccharomyces Complex revealed by comparative genomics.</title>
        <authorList>
            <person name="Mo W."/>
            <person name="Lu W."/>
            <person name="Yang X."/>
            <person name="Qi J."/>
            <person name="Lv H."/>
        </authorList>
    </citation>
    <scope>NUCLEOTIDE SEQUENCE [LARGE SCALE GENOMIC DNA]</scope>
    <source>
        <strain evidence="2 3">FIM1</strain>
    </source>
</reference>
<name>A0ABX6EQV2_KLUMA</name>
<dbReference type="InterPro" id="IPR036865">
    <property type="entry name" value="CRAL-TRIO_dom_sf"/>
</dbReference>
<reference evidence="2 3" key="2">
    <citation type="submission" date="2019-11" db="EMBL/GenBank/DDBJ databases">
        <authorList>
            <person name="Lu H."/>
        </authorList>
    </citation>
    <scope>NUCLEOTIDE SEQUENCE [LARGE SCALE GENOMIC DNA]</scope>
    <source>
        <strain evidence="2 3">FIM1</strain>
    </source>
</reference>
<sequence>MRLFHRKGNEVTWKPDDFIPVNKFISQPPERYTKPQPQDNLDSEQRTIYQSILNHFLDPLLYLPVNGLAKQVNDSNSYSKLSDYERFWLSKECILRYLRATKWNKERTLKRIHETLLWRRQFGLDNYNFIEETARLVADENITGKMLLLGYDRCRQLVLILKNYKQNTEPSYTQVKQLVWFLEAACILTPKGTEAWSFVIDLHRYSDNNNNVLSQYEHPPLSLTKQVLNIVQDHYPERLYKCLVFNVPTSMWTFLKIIHPLINTVPRKKILYDTPVDHHIESDQLSSEYGGKLNFVYDHTVYWPNLVETVTARKREQLQKFNEMGQTPGTSEYELRS</sequence>
<feature type="domain" description="CRAL-TRIO" evidence="1">
    <location>
        <begin position="136"/>
        <end position="297"/>
    </location>
</feature>
<dbReference type="SUPFAM" id="SSF46938">
    <property type="entry name" value="CRAL/TRIO N-terminal domain"/>
    <property type="match status" value="1"/>
</dbReference>
<keyword evidence="3" id="KW-1185">Reference proteome</keyword>
<dbReference type="Pfam" id="PF00650">
    <property type="entry name" value="CRAL_TRIO"/>
    <property type="match status" value="1"/>
</dbReference>
<proteinExistence type="predicted"/>
<dbReference type="CDD" id="cd00170">
    <property type="entry name" value="SEC14"/>
    <property type="match status" value="1"/>
</dbReference>
<evidence type="ECO:0000313" key="2">
    <source>
        <dbReference type="EMBL" id="QGN14094.1"/>
    </source>
</evidence>
<dbReference type="Pfam" id="PF03765">
    <property type="entry name" value="CRAL_TRIO_N"/>
    <property type="match status" value="1"/>
</dbReference>
<evidence type="ECO:0000313" key="3">
    <source>
        <dbReference type="Proteomes" id="UP000422736"/>
    </source>
</evidence>
<dbReference type="InterPro" id="IPR011074">
    <property type="entry name" value="CRAL/TRIO_N_dom"/>
</dbReference>
<dbReference type="Proteomes" id="UP000422736">
    <property type="component" value="Chromosome 1"/>
</dbReference>
<organism evidence="2 3">
    <name type="scientific">Kluyveromyces marxianus</name>
    <name type="common">Yeast</name>
    <name type="synonym">Candida kefyr</name>
    <dbReference type="NCBI Taxonomy" id="4911"/>
    <lineage>
        <taxon>Eukaryota</taxon>
        <taxon>Fungi</taxon>
        <taxon>Dikarya</taxon>
        <taxon>Ascomycota</taxon>
        <taxon>Saccharomycotina</taxon>
        <taxon>Saccharomycetes</taxon>
        <taxon>Saccharomycetales</taxon>
        <taxon>Saccharomycetaceae</taxon>
        <taxon>Kluyveromyces</taxon>
    </lineage>
</organism>
<gene>
    <name evidence="2" type="primary">PDR17</name>
    <name evidence="2" type="ORF">FIM1_745</name>
</gene>
<dbReference type="PROSITE" id="PS50191">
    <property type="entry name" value="CRAL_TRIO"/>
    <property type="match status" value="1"/>
</dbReference>
<dbReference type="SUPFAM" id="SSF52087">
    <property type="entry name" value="CRAL/TRIO domain"/>
    <property type="match status" value="1"/>
</dbReference>